<dbReference type="Proteomes" id="UP000070444">
    <property type="component" value="Unassembled WGS sequence"/>
</dbReference>
<dbReference type="InterPro" id="IPR000008">
    <property type="entry name" value="C2_dom"/>
</dbReference>
<organism evidence="2 3">
    <name type="scientific">Conidiobolus coronatus (strain ATCC 28846 / CBS 209.66 / NRRL 28638)</name>
    <name type="common">Delacroixia coronata</name>
    <dbReference type="NCBI Taxonomy" id="796925"/>
    <lineage>
        <taxon>Eukaryota</taxon>
        <taxon>Fungi</taxon>
        <taxon>Fungi incertae sedis</taxon>
        <taxon>Zoopagomycota</taxon>
        <taxon>Entomophthoromycotina</taxon>
        <taxon>Entomophthoromycetes</taxon>
        <taxon>Entomophthorales</taxon>
        <taxon>Ancylistaceae</taxon>
        <taxon>Conidiobolus</taxon>
    </lineage>
</organism>
<dbReference type="SMART" id="SM00239">
    <property type="entry name" value="C2"/>
    <property type="match status" value="1"/>
</dbReference>
<dbReference type="SUPFAM" id="SSF49562">
    <property type="entry name" value="C2 domain (Calcium/lipid-binding domain, CaLB)"/>
    <property type="match status" value="1"/>
</dbReference>
<reference evidence="2 3" key="1">
    <citation type="journal article" date="2015" name="Genome Biol. Evol.">
        <title>Phylogenomic analyses indicate that early fungi evolved digesting cell walls of algal ancestors of land plants.</title>
        <authorList>
            <person name="Chang Y."/>
            <person name="Wang S."/>
            <person name="Sekimoto S."/>
            <person name="Aerts A.L."/>
            <person name="Choi C."/>
            <person name="Clum A."/>
            <person name="LaButti K.M."/>
            <person name="Lindquist E.A."/>
            <person name="Yee Ngan C."/>
            <person name="Ohm R.A."/>
            <person name="Salamov A.A."/>
            <person name="Grigoriev I.V."/>
            <person name="Spatafora J.W."/>
            <person name="Berbee M.L."/>
        </authorList>
    </citation>
    <scope>NUCLEOTIDE SEQUENCE [LARGE SCALE GENOMIC DNA]</scope>
    <source>
        <strain evidence="2 3">NRRL 28638</strain>
    </source>
</reference>
<evidence type="ECO:0000259" key="1">
    <source>
        <dbReference type="PROSITE" id="PS50004"/>
    </source>
</evidence>
<dbReference type="Pfam" id="PF00168">
    <property type="entry name" value="C2"/>
    <property type="match status" value="1"/>
</dbReference>
<proteinExistence type="predicted"/>
<name>A0A137P7A3_CONC2</name>
<dbReference type="AlphaFoldDB" id="A0A137P7A3"/>
<protein>
    <recommendedName>
        <fullName evidence="1">C2 domain-containing protein</fullName>
    </recommendedName>
</protein>
<dbReference type="OrthoDB" id="270970at2759"/>
<evidence type="ECO:0000313" key="3">
    <source>
        <dbReference type="Proteomes" id="UP000070444"/>
    </source>
</evidence>
<dbReference type="PROSITE" id="PS50004">
    <property type="entry name" value="C2"/>
    <property type="match status" value="1"/>
</dbReference>
<dbReference type="PANTHER" id="PTHR45761:SF1">
    <property type="entry name" value="EXTENDED SYNAPTOTAGMIN-LIKE PROTEIN 2, ISOFORM C"/>
    <property type="match status" value="1"/>
</dbReference>
<dbReference type="STRING" id="796925.A0A137P7A3"/>
<dbReference type="InterPro" id="IPR035892">
    <property type="entry name" value="C2_domain_sf"/>
</dbReference>
<gene>
    <name evidence="2" type="ORF">CONCODRAFT_17295</name>
</gene>
<evidence type="ECO:0000313" key="2">
    <source>
        <dbReference type="EMBL" id="KXN70882.1"/>
    </source>
</evidence>
<sequence>MTKLKINIKSLRNLVNKEGVSGKNDIYIVIKVGMCEKFKTKTFENAKDNCEFNETFDLEADEGDLIKFKVLDEDTLIDDETGHFEINVDEVVEKGKVDDWFDIGIDSQWTGEINLSLEIV</sequence>
<feature type="domain" description="C2" evidence="1">
    <location>
        <begin position="1"/>
        <end position="101"/>
    </location>
</feature>
<dbReference type="PANTHER" id="PTHR45761">
    <property type="entry name" value="EXTENDED SYNAPTOTAGMIN-LIKE PROTEIN 2, ISOFORM C"/>
    <property type="match status" value="1"/>
</dbReference>
<dbReference type="InterPro" id="IPR051634">
    <property type="entry name" value="Extended_Synaptotagmin"/>
</dbReference>
<keyword evidence="3" id="KW-1185">Reference proteome</keyword>
<dbReference type="EMBL" id="KQ964490">
    <property type="protein sequence ID" value="KXN70882.1"/>
    <property type="molecule type" value="Genomic_DNA"/>
</dbReference>
<dbReference type="Gene3D" id="2.60.40.150">
    <property type="entry name" value="C2 domain"/>
    <property type="match status" value="1"/>
</dbReference>
<accession>A0A137P7A3</accession>